<feature type="compositionally biased region" description="Polar residues" evidence="3">
    <location>
        <begin position="225"/>
        <end position="234"/>
    </location>
</feature>
<feature type="compositionally biased region" description="Basic and acidic residues" evidence="3">
    <location>
        <begin position="18"/>
        <end position="29"/>
    </location>
</feature>
<protein>
    <recommendedName>
        <fullName evidence="4">VASt domain-containing protein</fullName>
    </recommendedName>
</protein>
<feature type="region of interest" description="Disordered" evidence="3">
    <location>
        <begin position="863"/>
        <end position="889"/>
    </location>
</feature>
<evidence type="ECO:0000256" key="2">
    <source>
        <dbReference type="ARBA" id="ARBA00023136"/>
    </source>
</evidence>
<proteinExistence type="predicted"/>
<dbReference type="AlphaFoldDB" id="A0A1E7FIN4"/>
<feature type="compositionally biased region" description="Low complexity" evidence="3">
    <location>
        <begin position="94"/>
        <end position="104"/>
    </location>
</feature>
<keyword evidence="2" id="KW-0472">Membrane</keyword>
<evidence type="ECO:0000313" key="5">
    <source>
        <dbReference type="EMBL" id="OEU17994.1"/>
    </source>
</evidence>
<evidence type="ECO:0000256" key="1">
    <source>
        <dbReference type="ARBA" id="ARBA00004370"/>
    </source>
</evidence>
<organism evidence="5 6">
    <name type="scientific">Fragilariopsis cylindrus CCMP1102</name>
    <dbReference type="NCBI Taxonomy" id="635003"/>
    <lineage>
        <taxon>Eukaryota</taxon>
        <taxon>Sar</taxon>
        <taxon>Stramenopiles</taxon>
        <taxon>Ochrophyta</taxon>
        <taxon>Bacillariophyta</taxon>
        <taxon>Bacillariophyceae</taxon>
        <taxon>Bacillariophycidae</taxon>
        <taxon>Bacillariales</taxon>
        <taxon>Bacillariaceae</taxon>
        <taxon>Fragilariopsis</taxon>
    </lineage>
</organism>
<feature type="compositionally biased region" description="Basic and acidic residues" evidence="3">
    <location>
        <begin position="77"/>
        <end position="90"/>
    </location>
</feature>
<dbReference type="KEGG" id="fcy:FRACYDRAFT_238425"/>
<dbReference type="Proteomes" id="UP000095751">
    <property type="component" value="Unassembled WGS sequence"/>
</dbReference>
<dbReference type="Pfam" id="PF16016">
    <property type="entry name" value="VASt"/>
    <property type="match status" value="1"/>
</dbReference>
<feature type="compositionally biased region" description="Acidic residues" evidence="3">
    <location>
        <begin position="243"/>
        <end position="258"/>
    </location>
</feature>
<evidence type="ECO:0000259" key="4">
    <source>
        <dbReference type="PROSITE" id="PS51778"/>
    </source>
</evidence>
<feature type="compositionally biased region" description="Basic and acidic residues" evidence="3">
    <location>
        <begin position="168"/>
        <end position="179"/>
    </location>
</feature>
<feature type="region of interest" description="Disordered" evidence="3">
    <location>
        <begin position="316"/>
        <end position="341"/>
    </location>
</feature>
<dbReference type="PROSITE" id="PS51778">
    <property type="entry name" value="VAST"/>
    <property type="match status" value="1"/>
</dbReference>
<keyword evidence="6" id="KW-1185">Reference proteome</keyword>
<feature type="region of interest" description="Disordered" evidence="3">
    <location>
        <begin position="700"/>
        <end position="724"/>
    </location>
</feature>
<name>A0A1E7FIN4_9STRA</name>
<feature type="compositionally biased region" description="Polar residues" evidence="3">
    <location>
        <begin position="317"/>
        <end position="338"/>
    </location>
</feature>
<feature type="compositionally biased region" description="Basic residues" evidence="3">
    <location>
        <begin position="519"/>
        <end position="529"/>
    </location>
</feature>
<reference evidence="5 6" key="1">
    <citation type="submission" date="2016-09" db="EMBL/GenBank/DDBJ databases">
        <title>Extensive genetic diversity and differential bi-allelic expression allows diatom success in the polar Southern Ocean.</title>
        <authorList>
            <consortium name="DOE Joint Genome Institute"/>
            <person name="Mock T."/>
            <person name="Otillar R.P."/>
            <person name="Strauss J."/>
            <person name="Dupont C."/>
            <person name="Frickenhaus S."/>
            <person name="Maumus F."/>
            <person name="Mcmullan M."/>
            <person name="Sanges R."/>
            <person name="Schmutz J."/>
            <person name="Toseland A."/>
            <person name="Valas R."/>
            <person name="Veluchamy A."/>
            <person name="Ward B.J."/>
            <person name="Allen A."/>
            <person name="Barry K."/>
            <person name="Falciatore A."/>
            <person name="Ferrante M."/>
            <person name="Fortunato A.E."/>
            <person name="Gloeckner G."/>
            <person name="Gruber A."/>
            <person name="Hipkin R."/>
            <person name="Janech M."/>
            <person name="Kroth P."/>
            <person name="Leese F."/>
            <person name="Lindquist E."/>
            <person name="Lyon B.R."/>
            <person name="Martin J."/>
            <person name="Mayer C."/>
            <person name="Parker M."/>
            <person name="Quesneville H."/>
            <person name="Raymond J."/>
            <person name="Uhlig C."/>
            <person name="Valentin K.U."/>
            <person name="Worden A.Z."/>
            <person name="Armbrust E.V."/>
            <person name="Bowler C."/>
            <person name="Green B."/>
            <person name="Moulton V."/>
            <person name="Van Oosterhout C."/>
            <person name="Grigoriev I."/>
        </authorList>
    </citation>
    <scope>NUCLEOTIDE SEQUENCE [LARGE SCALE GENOMIC DNA]</scope>
    <source>
        <strain evidence="5 6">CCMP1102</strain>
    </source>
</reference>
<evidence type="ECO:0000256" key="3">
    <source>
        <dbReference type="SAM" id="MobiDB-lite"/>
    </source>
</evidence>
<feature type="compositionally biased region" description="Acidic residues" evidence="3">
    <location>
        <begin position="52"/>
        <end position="71"/>
    </location>
</feature>
<dbReference type="PANTHER" id="PTHR47666">
    <property type="entry name" value="PROTEIN VASCULAR ASSOCIATED DEATH 1, CHLOROPLASTIC"/>
    <property type="match status" value="1"/>
</dbReference>
<feature type="compositionally biased region" description="Basic and acidic residues" evidence="3">
    <location>
        <begin position="211"/>
        <end position="223"/>
    </location>
</feature>
<feature type="region of interest" description="Disordered" evidence="3">
    <location>
        <begin position="1059"/>
        <end position="1087"/>
    </location>
</feature>
<dbReference type="InterPro" id="IPR031968">
    <property type="entry name" value="VASt"/>
</dbReference>
<dbReference type="InParanoid" id="A0A1E7FIN4"/>
<gene>
    <name evidence="5" type="ORF">FRACYDRAFT_238425</name>
</gene>
<dbReference type="PANTHER" id="PTHR47666:SF1">
    <property type="entry name" value="PROTEIN VASCULAR ASSOCIATED DEATH 1, CHLOROPLASTIC"/>
    <property type="match status" value="1"/>
</dbReference>
<feature type="compositionally biased region" description="Low complexity" evidence="3">
    <location>
        <begin position="508"/>
        <end position="518"/>
    </location>
</feature>
<feature type="region of interest" description="Disordered" evidence="3">
    <location>
        <begin position="471"/>
        <end position="582"/>
    </location>
</feature>
<dbReference type="OrthoDB" id="2162691at2759"/>
<feature type="domain" description="VASt" evidence="4">
    <location>
        <begin position="811"/>
        <end position="1038"/>
    </location>
</feature>
<feature type="compositionally biased region" description="Acidic residues" evidence="3">
    <location>
        <begin position="546"/>
        <end position="564"/>
    </location>
</feature>
<dbReference type="EMBL" id="KV784357">
    <property type="protein sequence ID" value="OEU17994.1"/>
    <property type="molecule type" value="Genomic_DNA"/>
</dbReference>
<feature type="region of interest" description="Disordered" evidence="3">
    <location>
        <begin position="602"/>
        <end position="633"/>
    </location>
</feature>
<sequence>MATLIVLSSEAEEEEKEETEKEDQVDMNRKQQQQQQSNQKECGKKKKKNMDKEEDDDNDNVNDMNNDDNDNDTIGSDGEKEPEIISEEGKGNCQRQQQQQQHSKNNNDDDDHDHETFYNNNTEIDSNENNIFTGAYHTTNGQWEEKEDVKKKKKNQNNRTQKEDEEEERRRRCDHHNNGDEENDIPSTTTTTTTTTTDGVSTPSPSAAVADGKDGKDDYDCVKLKSTNTATISADTYAATVGEDGDEDGDKDEDEDEDKFSKLIFSEEKGNDVVGVKVEVDVDVVETNDDDENNNDNDDDDEQQLIKDARSYGAYVASSSVPMSPTSTISDSYNDTNTSGSRSASASATLAAIFGDEKGVAGGLTTSATNNGDYILVGNSPYETTYDPRSSYFYNRVYGHLYITTKSILFRGKAFGPIGAIPYERRLILPLREISRTEFYKTTSIRITIRSITTPTPTTTTTSMAVTTIATATATPPRLPLPSPRSFDDDDNDDNRNDDDAHSQLVATTPTSMKSSKTPIRKSTTHLRHGSSGTPVRSLHLSVVGDDGDGDGDSNDDNDDDEYYDVPLTGGAHENTDDTAATPAMTKTPQVQGMNNSNHTAAAAAAAGNDGDDDPATQPRRLFGSTENGASVNSIATSMMMMSPPRMMISQRRLPKTPAGNIGPPVNTTTNNDDTNNDTNTIGTAAAINNNSRSHLRQPLQLRQRSQRQRTGTMSIPTIPTVPTLNTPEPTKYLKKAIDIAMLNNIASRGNVDIPISITEIQEEEVAAAAAAAISSSKAAAAVAATENDLAVQQAWMERKKEGKSNNDDSEWKIAVGMTVLEQCTLDNWFDLFFSDDAHFSLQNYQIKDIGDKNVKYDSWTRKKKMKSSEDGGNDHVNAEDEESNKENINDSIPELERNITFMHPISGNLMGPSEAETFRLQTLKRYGSYGAILTNTTTVGKSVPMGDCFRVEDRWIIESTQSKLSNSTNNKNDKTTNDKYDSALVPQEALTLTVKFRVVFVKRTMFKSIITKNVISETKKWFIGYEKMMKVGLKSKVHTQTIQKRRQLLLENNTIQTTTTTSMSSRRSQEECRALSLPPSSNTMSAVTTSEEKILPEKQDDNLTFLSPSSTSVVVAANDEDEKVTLAMSRLSVLLDIFGALVRGIINTILSLPTMVSSKSIDGWYGERTAVAVMMITLLALFLLQMNYSSMRTSLTYIEEQLHNLHIQNAILLKRIEELSSVSLSSSSAAASATVE</sequence>
<evidence type="ECO:0000313" key="6">
    <source>
        <dbReference type="Proteomes" id="UP000095751"/>
    </source>
</evidence>
<feature type="region of interest" description="Disordered" evidence="3">
    <location>
        <begin position="1"/>
        <end position="258"/>
    </location>
</feature>
<feature type="compositionally biased region" description="Polar residues" evidence="3">
    <location>
        <begin position="711"/>
        <end position="724"/>
    </location>
</feature>
<feature type="compositionally biased region" description="Low complexity" evidence="3">
    <location>
        <begin position="188"/>
        <end position="197"/>
    </location>
</feature>
<comment type="subcellular location">
    <subcellularLocation>
        <location evidence="1">Membrane</location>
    </subcellularLocation>
</comment>
<feature type="compositionally biased region" description="Low complexity" evidence="3">
    <location>
        <begin position="119"/>
        <end position="131"/>
    </location>
</feature>
<accession>A0A1E7FIN4</accession>
<dbReference type="GO" id="GO:0016020">
    <property type="term" value="C:membrane"/>
    <property type="evidence" value="ECO:0007669"/>
    <property type="project" value="UniProtKB-SubCell"/>
</dbReference>